<proteinExistence type="predicted"/>
<accession>A0A0W0YLN9</accession>
<evidence type="ECO:0000313" key="1">
    <source>
        <dbReference type="EMBL" id="KTD57841.1"/>
    </source>
</evidence>
<name>A0A0W0YLN9_9GAMM</name>
<evidence type="ECO:0000313" key="2">
    <source>
        <dbReference type="Proteomes" id="UP000054600"/>
    </source>
</evidence>
<dbReference type="RefSeq" id="WP_018576388.1">
    <property type="nucleotide sequence ID" value="NZ_KB892385.1"/>
</dbReference>
<dbReference type="EMBL" id="LNYW01000061">
    <property type="protein sequence ID" value="KTD57841.1"/>
    <property type="molecule type" value="Genomic_DNA"/>
</dbReference>
<comment type="caution">
    <text evidence="1">The sequence shown here is derived from an EMBL/GenBank/DDBJ whole genome shotgun (WGS) entry which is preliminary data.</text>
</comment>
<protein>
    <submittedName>
        <fullName evidence="1">Uncharacterized protein</fullName>
    </submittedName>
</protein>
<dbReference type="Proteomes" id="UP000054600">
    <property type="component" value="Unassembled WGS sequence"/>
</dbReference>
<sequence>MHISILKTLLLMFVVLLPFNTYSEIITEKSSSLMMDKSCLANGQADLAARFPGISAENANYVAIYGCFCAYKASQKSLLPAAAADFRNDRNCIPYAVLRNAIRYKMLSKNTAGVDIQALCMASYPYDVTDDSKKEDVSAFCTCAAAPVATLYSQIKPLKLNEEQIYEKLINSVNGCR</sequence>
<dbReference type="AlphaFoldDB" id="A0A0W0YLN9"/>
<reference evidence="1 2" key="1">
    <citation type="submission" date="2015-11" db="EMBL/GenBank/DDBJ databases">
        <title>Genomic analysis of 38 Legionella species identifies large and diverse effector repertoires.</title>
        <authorList>
            <person name="Burstein D."/>
            <person name="Amaro F."/>
            <person name="Zusman T."/>
            <person name="Lifshitz Z."/>
            <person name="Cohen O."/>
            <person name="Gilbert J.A."/>
            <person name="Pupko T."/>
            <person name="Shuman H.A."/>
            <person name="Segal G."/>
        </authorList>
    </citation>
    <scope>NUCLEOTIDE SEQUENCE [LARGE SCALE GENOMIC DNA]</scope>
    <source>
        <strain evidence="1 2">ATCC 49655</strain>
    </source>
</reference>
<dbReference type="OrthoDB" id="5654103at2"/>
<dbReference type="STRING" id="1122169.Lsha_2226"/>
<keyword evidence="2" id="KW-1185">Reference proteome</keyword>
<organism evidence="1 2">
    <name type="scientific">Legionella shakespearei DSM 23087</name>
    <dbReference type="NCBI Taxonomy" id="1122169"/>
    <lineage>
        <taxon>Bacteria</taxon>
        <taxon>Pseudomonadati</taxon>
        <taxon>Pseudomonadota</taxon>
        <taxon>Gammaproteobacteria</taxon>
        <taxon>Legionellales</taxon>
        <taxon>Legionellaceae</taxon>
        <taxon>Legionella</taxon>
    </lineage>
</organism>
<dbReference type="PATRIC" id="fig|1122169.6.peg.2555"/>
<gene>
    <name evidence="1" type="ORF">Lsha_2226</name>
</gene>